<name>A0ABT9BX16_9PSED</name>
<dbReference type="SUPFAM" id="SSF56349">
    <property type="entry name" value="DNA breaking-rejoining enzymes"/>
    <property type="match status" value="1"/>
</dbReference>
<dbReference type="Gene3D" id="1.10.443.10">
    <property type="entry name" value="Intergrase catalytic core"/>
    <property type="match status" value="1"/>
</dbReference>
<protein>
    <submittedName>
        <fullName evidence="3">Integrase</fullName>
    </submittedName>
</protein>
<feature type="domain" description="Tyr recombinase" evidence="2">
    <location>
        <begin position="49"/>
        <end position="112"/>
    </location>
</feature>
<dbReference type="InterPro" id="IPR011010">
    <property type="entry name" value="DNA_brk_join_enz"/>
</dbReference>
<dbReference type="EMBL" id="JAUQOP010000009">
    <property type="protein sequence ID" value="MDO7897091.1"/>
    <property type="molecule type" value="Genomic_DNA"/>
</dbReference>
<accession>A0ABT9BX16</accession>
<dbReference type="InterPro" id="IPR002104">
    <property type="entry name" value="Integrase_catalytic"/>
</dbReference>
<organism evidence="3 4">
    <name type="scientific">Pseudomonas citrulli</name>
    <dbReference type="NCBI Taxonomy" id="3064347"/>
    <lineage>
        <taxon>Bacteria</taxon>
        <taxon>Pseudomonadati</taxon>
        <taxon>Pseudomonadota</taxon>
        <taxon>Gammaproteobacteria</taxon>
        <taxon>Pseudomonadales</taxon>
        <taxon>Pseudomonadaceae</taxon>
        <taxon>Pseudomonas</taxon>
    </lineage>
</organism>
<gene>
    <name evidence="3" type="ORF">Q6A48_09285</name>
</gene>
<proteinExistence type="predicted"/>
<keyword evidence="1" id="KW-0233">DNA recombination</keyword>
<reference evidence="3 4" key="1">
    <citation type="submission" date="2023-07" db="EMBL/GenBank/DDBJ databases">
        <title>Identification of four novel Pseudomonas species associated with bacterial leaf spot of cucurbits.</title>
        <authorList>
            <person name="Fullem K.R."/>
        </authorList>
    </citation>
    <scope>NUCLEOTIDE SEQUENCE [LARGE SCALE GENOMIC DNA]</scope>
    <source>
        <strain evidence="3 4">K18</strain>
    </source>
</reference>
<dbReference type="InterPro" id="IPR013762">
    <property type="entry name" value="Integrase-like_cat_sf"/>
</dbReference>
<dbReference type="Pfam" id="PF00589">
    <property type="entry name" value="Phage_integrase"/>
    <property type="match status" value="1"/>
</dbReference>
<evidence type="ECO:0000313" key="4">
    <source>
        <dbReference type="Proteomes" id="UP001228019"/>
    </source>
</evidence>
<keyword evidence="4" id="KW-1185">Reference proteome</keyword>
<sequence>MGEALRTVVQECLRSPIASPFLIHYKPRARRREQIEAKAHWTAVTPDYLSKEFTKARDAAHAYDHMPPKQRPTFHEIRALGSWFYEQQKFEESYVQALLGHADPKMTRHYQDGHGEKVIEYQVVSAELRI</sequence>
<evidence type="ECO:0000313" key="3">
    <source>
        <dbReference type="EMBL" id="MDO7897091.1"/>
    </source>
</evidence>
<comment type="caution">
    <text evidence="3">The sequence shown here is derived from an EMBL/GenBank/DDBJ whole genome shotgun (WGS) entry which is preliminary data.</text>
</comment>
<evidence type="ECO:0000256" key="1">
    <source>
        <dbReference type="ARBA" id="ARBA00023172"/>
    </source>
</evidence>
<evidence type="ECO:0000259" key="2">
    <source>
        <dbReference type="Pfam" id="PF00589"/>
    </source>
</evidence>
<dbReference type="RefSeq" id="WP_304553755.1">
    <property type="nucleotide sequence ID" value="NZ_JAUQOP010000009.1"/>
</dbReference>
<dbReference type="Proteomes" id="UP001228019">
    <property type="component" value="Unassembled WGS sequence"/>
</dbReference>